<dbReference type="AlphaFoldDB" id="A0A378IX71"/>
<dbReference type="STRING" id="28085.Lcin_0422"/>
<feature type="domain" description="KAP NTPase" evidence="2">
    <location>
        <begin position="17"/>
        <end position="266"/>
    </location>
</feature>
<reference evidence="3 5" key="1">
    <citation type="submission" date="2015-11" db="EMBL/GenBank/DDBJ databases">
        <title>Genomic analysis of 38 Legionella species identifies large and diverse effector repertoires.</title>
        <authorList>
            <person name="Burstein D."/>
            <person name="Amaro F."/>
            <person name="Zusman T."/>
            <person name="Lifshitz Z."/>
            <person name="Cohen O."/>
            <person name="Gilbert J.A."/>
            <person name="Pupko T."/>
            <person name="Shuman H.A."/>
            <person name="Segal G."/>
        </authorList>
    </citation>
    <scope>NUCLEOTIDE SEQUENCE [LARGE SCALE GENOMIC DNA]</scope>
    <source>
        <strain evidence="3 5">CDC#72-OH-14</strain>
    </source>
</reference>
<keyword evidence="5" id="KW-1185">Reference proteome</keyword>
<protein>
    <submittedName>
        <fullName evidence="4">P-loop ATPase</fullName>
    </submittedName>
</protein>
<dbReference type="EMBL" id="LNXX01000005">
    <property type="protein sequence ID" value="KTC93384.1"/>
    <property type="molecule type" value="Genomic_DNA"/>
</dbReference>
<feature type="coiled-coil region" evidence="1">
    <location>
        <begin position="128"/>
        <end position="181"/>
    </location>
</feature>
<dbReference type="Proteomes" id="UP000054854">
    <property type="component" value="Unassembled WGS sequence"/>
</dbReference>
<dbReference type="SUPFAM" id="SSF52540">
    <property type="entry name" value="P-loop containing nucleoside triphosphate hydrolases"/>
    <property type="match status" value="1"/>
</dbReference>
<name>A0A378IX71_9GAMM</name>
<gene>
    <name evidence="3" type="ORF">Lcin_0422</name>
    <name evidence="4" type="ORF">NCTC12438_03247</name>
</gene>
<proteinExistence type="predicted"/>
<evidence type="ECO:0000256" key="1">
    <source>
        <dbReference type="SAM" id="Coils"/>
    </source>
</evidence>
<dbReference type="Proteomes" id="UP000255316">
    <property type="component" value="Unassembled WGS sequence"/>
</dbReference>
<dbReference type="EMBL" id="UGNX01000001">
    <property type="protein sequence ID" value="STX36614.1"/>
    <property type="molecule type" value="Genomic_DNA"/>
</dbReference>
<evidence type="ECO:0000313" key="6">
    <source>
        <dbReference type="Proteomes" id="UP000255316"/>
    </source>
</evidence>
<dbReference type="InterPro" id="IPR011646">
    <property type="entry name" value="KAP_P-loop"/>
</dbReference>
<dbReference type="Pfam" id="PF07693">
    <property type="entry name" value="KAP_NTPase"/>
    <property type="match status" value="1"/>
</dbReference>
<dbReference type="Gene3D" id="3.40.50.300">
    <property type="entry name" value="P-loop containing nucleotide triphosphate hydrolases"/>
    <property type="match status" value="1"/>
</dbReference>
<keyword evidence="1" id="KW-0175">Coiled coil</keyword>
<accession>A0A378IX71</accession>
<evidence type="ECO:0000259" key="2">
    <source>
        <dbReference type="Pfam" id="PF07693"/>
    </source>
</evidence>
<sequence>MKNIADLTFADRDEFERKPIAQKLINLLISDIDISPLVIDGQWGTGKTEFCQKTKNLIKENYKGKLDCAYIDAFQDDHTDDPLIPLVAAIYELIDDESKKIFFLNKAKAILRYGFKASVKAGFAWVLRAEANTLEQNYQEELEKVVDDGSNAVIEGLIKDHQEAKKDIDGLKNILQEITKDKKLIIFIDELDRCKPSFAIAILETIKHIFDVENVKFILVTNYQQMKASVKHCYGSAIDAHRYLDKFIKFKFYLPVEKLFNAKKKHVSFHYAEQLINASPVLSQRGIFADYVFKLLENLITCNQVSLREVSKIVLYLEVFHTLREKQYDQIWYAVSIFVVFLVCSNPDLCERIRKKEAKAIEICEYLGITAHVKVKETERRYGSISRDLAVLFIITMNDQSVPGYQGDEDDYKEWLEKLNLSIDVDRSELKKHIDDLIIGILDEFRFVKK</sequence>
<evidence type="ECO:0000313" key="3">
    <source>
        <dbReference type="EMBL" id="KTC93384.1"/>
    </source>
</evidence>
<evidence type="ECO:0000313" key="5">
    <source>
        <dbReference type="Proteomes" id="UP000054854"/>
    </source>
</evidence>
<dbReference type="OrthoDB" id="88903at2"/>
<reference evidence="4 6" key="2">
    <citation type="submission" date="2018-06" db="EMBL/GenBank/DDBJ databases">
        <authorList>
            <consortium name="Pathogen Informatics"/>
            <person name="Doyle S."/>
        </authorList>
    </citation>
    <scope>NUCLEOTIDE SEQUENCE [LARGE SCALE GENOMIC DNA]</scope>
    <source>
        <strain evidence="4 6">NCTC12438</strain>
    </source>
</reference>
<dbReference type="RefSeq" id="WP_058463658.1">
    <property type="nucleotide sequence ID" value="NZ_CAAAHQ010000047.1"/>
</dbReference>
<evidence type="ECO:0000313" key="4">
    <source>
        <dbReference type="EMBL" id="STX36614.1"/>
    </source>
</evidence>
<dbReference type="InterPro" id="IPR027417">
    <property type="entry name" value="P-loop_NTPase"/>
</dbReference>
<organism evidence="4 6">
    <name type="scientific">Legionella cincinnatiensis</name>
    <dbReference type="NCBI Taxonomy" id="28085"/>
    <lineage>
        <taxon>Bacteria</taxon>
        <taxon>Pseudomonadati</taxon>
        <taxon>Pseudomonadota</taxon>
        <taxon>Gammaproteobacteria</taxon>
        <taxon>Legionellales</taxon>
        <taxon>Legionellaceae</taxon>
        <taxon>Legionella</taxon>
    </lineage>
</organism>